<keyword evidence="1" id="KW-0812">Transmembrane</keyword>
<dbReference type="EMBL" id="SMDR01000004">
    <property type="protein sequence ID" value="TNJ32808.1"/>
    <property type="molecule type" value="Genomic_DNA"/>
</dbReference>
<dbReference type="OrthoDB" id="5966761at2"/>
<feature type="transmembrane region" description="Helical" evidence="1">
    <location>
        <begin position="59"/>
        <end position="80"/>
    </location>
</feature>
<keyword evidence="3" id="KW-1185">Reference proteome</keyword>
<name>A0A5C4RP07_9GAMM</name>
<proteinExistence type="predicted"/>
<gene>
    <name evidence="2" type="ORF">E1B00_13920</name>
</gene>
<accession>A0A5C4RP07</accession>
<dbReference type="Proteomes" id="UP000305760">
    <property type="component" value="Unassembled WGS sequence"/>
</dbReference>
<keyword evidence="1" id="KW-0472">Membrane</keyword>
<sequence length="190" mass="19568">MSRPVVAALLRQLFELCLLRRGPQDLPFSPAATLGFALALVAVQVAVARFAVDPPLAALAGRVLITLGLVLAVPAWLLRLRGMVNRTAQTQLAMAGAGLLFTLAMVPVALAVLPAAPGPSAPAEVSGLALMASLAAIGLFVWKLRVDAAIWRQALEIPVGAAYVLAVSLVLAEFFLILGVSPPVPAAPAS</sequence>
<keyword evidence="1" id="KW-1133">Transmembrane helix</keyword>
<feature type="transmembrane region" description="Helical" evidence="1">
    <location>
        <begin position="154"/>
        <end position="180"/>
    </location>
</feature>
<feature type="transmembrane region" description="Helical" evidence="1">
    <location>
        <begin position="125"/>
        <end position="142"/>
    </location>
</feature>
<feature type="transmembrane region" description="Helical" evidence="1">
    <location>
        <begin position="92"/>
        <end position="113"/>
    </location>
</feature>
<dbReference type="RefSeq" id="WP_139449840.1">
    <property type="nucleotide sequence ID" value="NZ_SMDR01000004.1"/>
</dbReference>
<organism evidence="2 3">
    <name type="scientific">Arenimonas terrae</name>
    <dbReference type="NCBI Taxonomy" id="2546226"/>
    <lineage>
        <taxon>Bacteria</taxon>
        <taxon>Pseudomonadati</taxon>
        <taxon>Pseudomonadota</taxon>
        <taxon>Gammaproteobacteria</taxon>
        <taxon>Lysobacterales</taxon>
        <taxon>Lysobacteraceae</taxon>
        <taxon>Arenimonas</taxon>
    </lineage>
</organism>
<evidence type="ECO:0000256" key="1">
    <source>
        <dbReference type="SAM" id="Phobius"/>
    </source>
</evidence>
<protein>
    <submittedName>
        <fullName evidence="2">Uncharacterized protein</fullName>
    </submittedName>
</protein>
<feature type="transmembrane region" description="Helical" evidence="1">
    <location>
        <begin position="28"/>
        <end position="47"/>
    </location>
</feature>
<comment type="caution">
    <text evidence="2">The sequence shown here is derived from an EMBL/GenBank/DDBJ whole genome shotgun (WGS) entry which is preliminary data.</text>
</comment>
<reference evidence="2 3" key="1">
    <citation type="submission" date="2019-03" db="EMBL/GenBank/DDBJ databases">
        <title>Arenimonas daejeonensis sp. nov., isolated from compost.</title>
        <authorList>
            <person name="Jeon C.O."/>
        </authorList>
    </citation>
    <scope>NUCLEOTIDE SEQUENCE [LARGE SCALE GENOMIC DNA]</scope>
    <source>
        <strain evidence="2 3">R29</strain>
    </source>
</reference>
<evidence type="ECO:0000313" key="2">
    <source>
        <dbReference type="EMBL" id="TNJ32808.1"/>
    </source>
</evidence>
<dbReference type="AlphaFoldDB" id="A0A5C4RP07"/>
<evidence type="ECO:0000313" key="3">
    <source>
        <dbReference type="Proteomes" id="UP000305760"/>
    </source>
</evidence>